<dbReference type="RefSeq" id="WP_146007900.1">
    <property type="nucleotide sequence ID" value="NZ_JBBNOP010000001.1"/>
</dbReference>
<comment type="caution">
    <text evidence="1">The sequence shown here is derived from an EMBL/GenBank/DDBJ whole genome shotgun (WGS) entry which is preliminary data.</text>
</comment>
<sequence>MAEQGANLAEKSTLGNQTGSLSLRDLRVCCGSQSQIADYCDYRCPKWIFQPDCNEAVSPAAQRRAHAQTLTQKRVRTNSFAPALKLRLHAFAYLRAFAHAAAHRAPACGAA</sequence>
<dbReference type="Proteomes" id="UP001487305">
    <property type="component" value="Unassembled WGS sequence"/>
</dbReference>
<dbReference type="EMBL" id="JBBNOP010000001">
    <property type="protein sequence ID" value="MEQ3361751.1"/>
    <property type="molecule type" value="Genomic_DNA"/>
</dbReference>
<protein>
    <recommendedName>
        <fullName evidence="3">Transposase DDE domain-containing protein</fullName>
    </recommendedName>
</protein>
<evidence type="ECO:0000313" key="2">
    <source>
        <dbReference type="Proteomes" id="UP001487305"/>
    </source>
</evidence>
<reference evidence="1 2" key="1">
    <citation type="submission" date="2024-04" db="EMBL/GenBank/DDBJ databases">
        <title>Human intestinal bacterial collection.</title>
        <authorList>
            <person name="Pauvert C."/>
            <person name="Hitch T.C.A."/>
            <person name="Clavel T."/>
        </authorList>
    </citation>
    <scope>NUCLEOTIDE SEQUENCE [LARGE SCALE GENOMIC DNA]</scope>
    <source>
        <strain evidence="1 2">CLA-KB-H42</strain>
    </source>
</reference>
<evidence type="ECO:0000313" key="1">
    <source>
        <dbReference type="EMBL" id="MEQ3361751.1"/>
    </source>
</evidence>
<keyword evidence="2" id="KW-1185">Reference proteome</keyword>
<name>A0ABV1J9J5_9ACTN</name>
<evidence type="ECO:0008006" key="3">
    <source>
        <dbReference type="Google" id="ProtNLM"/>
    </source>
</evidence>
<proteinExistence type="predicted"/>
<gene>
    <name evidence="1" type="ORF">AAA083_02035</name>
</gene>
<organism evidence="1 2">
    <name type="scientific">Raoultibacter massiliensis</name>
    <dbReference type="NCBI Taxonomy" id="1852371"/>
    <lineage>
        <taxon>Bacteria</taxon>
        <taxon>Bacillati</taxon>
        <taxon>Actinomycetota</taxon>
        <taxon>Coriobacteriia</taxon>
        <taxon>Eggerthellales</taxon>
        <taxon>Eggerthellaceae</taxon>
        <taxon>Raoultibacter</taxon>
    </lineage>
</organism>
<accession>A0ABV1J9J5</accession>